<comment type="caution">
    <text evidence="2">The sequence shown here is derived from an EMBL/GenBank/DDBJ whole genome shotgun (WGS) entry which is preliminary data.</text>
</comment>
<feature type="region of interest" description="Disordered" evidence="1">
    <location>
        <begin position="36"/>
        <end position="66"/>
    </location>
</feature>
<proteinExistence type="predicted"/>
<evidence type="ECO:0000256" key="1">
    <source>
        <dbReference type="SAM" id="MobiDB-lite"/>
    </source>
</evidence>
<dbReference type="Proteomes" id="UP000660611">
    <property type="component" value="Unassembled WGS sequence"/>
</dbReference>
<accession>A0A919UAD4</accession>
<dbReference type="AlphaFoldDB" id="A0A919UAD4"/>
<organism evidence="2 3">
    <name type="scientific">Dactylosporangium siamense</name>
    <dbReference type="NCBI Taxonomy" id="685454"/>
    <lineage>
        <taxon>Bacteria</taxon>
        <taxon>Bacillati</taxon>
        <taxon>Actinomycetota</taxon>
        <taxon>Actinomycetes</taxon>
        <taxon>Micromonosporales</taxon>
        <taxon>Micromonosporaceae</taxon>
        <taxon>Dactylosporangium</taxon>
    </lineage>
</organism>
<protein>
    <submittedName>
        <fullName evidence="2">Uncharacterized protein</fullName>
    </submittedName>
</protein>
<dbReference type="EMBL" id="BONQ01000039">
    <property type="protein sequence ID" value="GIG44605.1"/>
    <property type="molecule type" value="Genomic_DNA"/>
</dbReference>
<name>A0A919UAD4_9ACTN</name>
<evidence type="ECO:0000313" key="3">
    <source>
        <dbReference type="Proteomes" id="UP000660611"/>
    </source>
</evidence>
<reference evidence="2" key="1">
    <citation type="submission" date="2021-01" db="EMBL/GenBank/DDBJ databases">
        <title>Whole genome shotgun sequence of Dactylosporangium siamense NBRC 106093.</title>
        <authorList>
            <person name="Komaki H."/>
            <person name="Tamura T."/>
        </authorList>
    </citation>
    <scope>NUCLEOTIDE SEQUENCE</scope>
    <source>
        <strain evidence="2">NBRC 106093</strain>
    </source>
</reference>
<gene>
    <name evidence="2" type="ORF">Dsi01nite_026460</name>
</gene>
<evidence type="ECO:0000313" key="2">
    <source>
        <dbReference type="EMBL" id="GIG44605.1"/>
    </source>
</evidence>
<sequence>MIDPAPTPTAAASATRPNALTPVPIYVLLSACNVLTDDDPAPPGRAPGSRTNPNAAAPDAAETSMR</sequence>
<keyword evidence="3" id="KW-1185">Reference proteome</keyword>